<dbReference type="PANTHER" id="PTHR42754">
    <property type="entry name" value="ENDOGLUCANASE"/>
    <property type="match status" value="1"/>
</dbReference>
<gene>
    <name evidence="1" type="ORF">S01H1_33755</name>
</gene>
<dbReference type="PANTHER" id="PTHR42754:SF1">
    <property type="entry name" value="LIPOPROTEIN"/>
    <property type="match status" value="1"/>
</dbReference>
<proteinExistence type="predicted"/>
<protein>
    <submittedName>
        <fullName evidence="1">Uncharacterized protein</fullName>
    </submittedName>
</protein>
<sequence length="223" mass="23680">MFKAKSLLTGFLMLLILVFTPGIGSGGAGSLPEITYVDFPKEINADGTPVQGTVGFRTSSGDLLKAIFAVETAVDFQPFQVDLTSFQGQTEGEFSFKIGTTTPQKVTLQLTLLDQEGNASPSVFFTFEAIQACQSWSRTFGGSENDLGYSVQQTTGSGYILLGDAVSYGAGSADFWLIKTDLQGNKQWDRTFGGSEMDWGSSVQQTADGGYILLGCTASYGAG</sequence>
<name>X0V4B6_9ZZZZ</name>
<feature type="non-terminal residue" evidence="1">
    <location>
        <position position="223"/>
    </location>
</feature>
<accession>X0V4B6</accession>
<organism evidence="1">
    <name type="scientific">marine sediment metagenome</name>
    <dbReference type="NCBI Taxonomy" id="412755"/>
    <lineage>
        <taxon>unclassified sequences</taxon>
        <taxon>metagenomes</taxon>
        <taxon>ecological metagenomes</taxon>
    </lineage>
</organism>
<dbReference type="AlphaFoldDB" id="X0V4B6"/>
<evidence type="ECO:0000313" key="1">
    <source>
        <dbReference type="EMBL" id="GAG12994.1"/>
    </source>
</evidence>
<comment type="caution">
    <text evidence="1">The sequence shown here is derived from an EMBL/GenBank/DDBJ whole genome shotgun (WGS) entry which is preliminary data.</text>
</comment>
<dbReference type="EMBL" id="BARS01020969">
    <property type="protein sequence ID" value="GAG12994.1"/>
    <property type="molecule type" value="Genomic_DNA"/>
</dbReference>
<reference evidence="1" key="1">
    <citation type="journal article" date="2014" name="Front. Microbiol.">
        <title>High frequency of phylogenetically diverse reductive dehalogenase-homologous genes in deep subseafloor sedimentary metagenomes.</title>
        <authorList>
            <person name="Kawai M."/>
            <person name="Futagami T."/>
            <person name="Toyoda A."/>
            <person name="Takaki Y."/>
            <person name="Nishi S."/>
            <person name="Hori S."/>
            <person name="Arai W."/>
            <person name="Tsubouchi T."/>
            <person name="Morono Y."/>
            <person name="Uchiyama I."/>
            <person name="Ito T."/>
            <person name="Fujiyama A."/>
            <person name="Inagaki F."/>
            <person name="Takami H."/>
        </authorList>
    </citation>
    <scope>NUCLEOTIDE SEQUENCE</scope>
    <source>
        <strain evidence="1">Expedition CK06-06</strain>
    </source>
</reference>